<evidence type="ECO:0000313" key="2">
    <source>
        <dbReference type="Proteomes" id="UP001141806"/>
    </source>
</evidence>
<gene>
    <name evidence="1" type="ORF">NE237_027127</name>
</gene>
<dbReference type="OrthoDB" id="1692987at2759"/>
<dbReference type="AlphaFoldDB" id="A0A9Q0GMT8"/>
<proteinExistence type="predicted"/>
<evidence type="ECO:0000313" key="1">
    <source>
        <dbReference type="EMBL" id="KAJ4950295.1"/>
    </source>
</evidence>
<accession>A0A9Q0GMT8</accession>
<comment type="caution">
    <text evidence="1">The sequence shown here is derived from an EMBL/GenBank/DDBJ whole genome shotgun (WGS) entry which is preliminary data.</text>
</comment>
<sequence length="129" mass="15075">MRDRRWLKLIKDYDCTLNYHPRIVNVVADALIRKTNDKMVNALTSQYYVLEDARKLDLEAVLGDTTSVLAAFTIQPTIFEEAKVAQPANHYLQKVKKEVQAKEMTDFMISVLFRNFLTRIWKVLARLNL</sequence>
<keyword evidence="2" id="KW-1185">Reference proteome</keyword>
<reference evidence="1" key="1">
    <citation type="journal article" date="2023" name="Plant J.">
        <title>The genome of the king protea, Protea cynaroides.</title>
        <authorList>
            <person name="Chang J."/>
            <person name="Duong T.A."/>
            <person name="Schoeman C."/>
            <person name="Ma X."/>
            <person name="Roodt D."/>
            <person name="Barker N."/>
            <person name="Li Z."/>
            <person name="Van de Peer Y."/>
            <person name="Mizrachi E."/>
        </authorList>
    </citation>
    <scope>NUCLEOTIDE SEQUENCE</scope>
    <source>
        <tissue evidence="1">Young leaves</tissue>
    </source>
</reference>
<protein>
    <submittedName>
        <fullName evidence="1">Uncharacterized protein</fullName>
    </submittedName>
</protein>
<organism evidence="1 2">
    <name type="scientific">Protea cynaroides</name>
    <dbReference type="NCBI Taxonomy" id="273540"/>
    <lineage>
        <taxon>Eukaryota</taxon>
        <taxon>Viridiplantae</taxon>
        <taxon>Streptophyta</taxon>
        <taxon>Embryophyta</taxon>
        <taxon>Tracheophyta</taxon>
        <taxon>Spermatophyta</taxon>
        <taxon>Magnoliopsida</taxon>
        <taxon>Proteales</taxon>
        <taxon>Proteaceae</taxon>
        <taxon>Protea</taxon>
    </lineage>
</organism>
<dbReference type="Proteomes" id="UP001141806">
    <property type="component" value="Unassembled WGS sequence"/>
</dbReference>
<dbReference type="EMBL" id="JAMYWD010000012">
    <property type="protein sequence ID" value="KAJ4950295.1"/>
    <property type="molecule type" value="Genomic_DNA"/>
</dbReference>
<name>A0A9Q0GMT8_9MAGN</name>